<keyword evidence="2" id="KW-1185">Reference proteome</keyword>
<accession>A0ABW5TQG2</accession>
<comment type="caution">
    <text evidence="1">The sequence shown here is derived from an EMBL/GenBank/DDBJ whole genome shotgun (WGS) entry which is preliminary data.</text>
</comment>
<name>A0ABW5TQG2_9SPHI</name>
<sequence>MELKQKFDIELSSLNQAIDTYEKTLEVGADAKFSEIELDLIKNGKIQKFEYCTELAWKVSKIFLEFQTAEVYISPKMVYKNLFLNKYLSEDLYLNLFKTIEDRNKLSHVYKEEMYNEVYKNLKEHLKAFQKLLIILNK</sequence>
<evidence type="ECO:0000313" key="2">
    <source>
        <dbReference type="Proteomes" id="UP001597546"/>
    </source>
</evidence>
<dbReference type="RefSeq" id="WP_379047532.1">
    <property type="nucleotide sequence ID" value="NZ_JBHSKW010000067.1"/>
</dbReference>
<protein>
    <submittedName>
        <fullName evidence="1">Nucleotidyltransferase substrate binding protein</fullName>
    </submittedName>
</protein>
<evidence type="ECO:0000313" key="1">
    <source>
        <dbReference type="EMBL" id="MFD2731517.1"/>
    </source>
</evidence>
<organism evidence="1 2">
    <name type="scientific">Pedobacter alpinus</name>
    <dbReference type="NCBI Taxonomy" id="1590643"/>
    <lineage>
        <taxon>Bacteria</taxon>
        <taxon>Pseudomonadati</taxon>
        <taxon>Bacteroidota</taxon>
        <taxon>Sphingobacteriia</taxon>
        <taxon>Sphingobacteriales</taxon>
        <taxon>Sphingobacteriaceae</taxon>
        <taxon>Pedobacter</taxon>
    </lineage>
</organism>
<dbReference type="EMBL" id="JBHULV010000023">
    <property type="protein sequence ID" value="MFD2731517.1"/>
    <property type="molecule type" value="Genomic_DNA"/>
</dbReference>
<dbReference type="Pfam" id="PF08780">
    <property type="entry name" value="NTase_sub_bind"/>
    <property type="match status" value="1"/>
</dbReference>
<proteinExistence type="predicted"/>
<reference evidence="2" key="1">
    <citation type="journal article" date="2019" name="Int. J. Syst. Evol. Microbiol.">
        <title>The Global Catalogue of Microorganisms (GCM) 10K type strain sequencing project: providing services to taxonomists for standard genome sequencing and annotation.</title>
        <authorList>
            <consortium name="The Broad Institute Genomics Platform"/>
            <consortium name="The Broad Institute Genome Sequencing Center for Infectious Disease"/>
            <person name="Wu L."/>
            <person name="Ma J."/>
        </authorList>
    </citation>
    <scope>NUCLEOTIDE SEQUENCE [LARGE SCALE GENOMIC DNA]</scope>
    <source>
        <strain evidence="2">KCTC 42456</strain>
    </source>
</reference>
<dbReference type="Proteomes" id="UP001597546">
    <property type="component" value="Unassembled WGS sequence"/>
</dbReference>
<dbReference type="InterPro" id="IPR010235">
    <property type="entry name" value="HepT"/>
</dbReference>
<gene>
    <name evidence="1" type="ORF">ACFSSE_07350</name>
</gene>
<dbReference type="SUPFAM" id="SSF81593">
    <property type="entry name" value="Nucleotidyltransferase substrate binding subunit/domain"/>
    <property type="match status" value="1"/>
</dbReference>
<dbReference type="Gene3D" id="1.20.120.330">
    <property type="entry name" value="Nucleotidyltransferases domain 2"/>
    <property type="match status" value="1"/>
</dbReference>